<feature type="non-terminal residue" evidence="2">
    <location>
        <position position="145"/>
    </location>
</feature>
<dbReference type="Pfam" id="PF13276">
    <property type="entry name" value="HTH_21"/>
    <property type="match status" value="1"/>
</dbReference>
<keyword evidence="3" id="KW-1185">Reference proteome</keyword>
<comment type="caution">
    <text evidence="2">The sequence shown here is derived from an EMBL/GenBank/DDBJ whole genome shotgun (WGS) entry which is preliminary data.</text>
</comment>
<dbReference type="PANTHER" id="PTHR46889:SF4">
    <property type="entry name" value="TRANSPOSASE INSO FOR INSERTION SEQUENCE ELEMENT IS911B-RELATED"/>
    <property type="match status" value="1"/>
</dbReference>
<gene>
    <name evidence="2" type="ORF">IU459_37475</name>
</gene>
<reference evidence="2 3" key="1">
    <citation type="submission" date="2020-10" db="EMBL/GenBank/DDBJ databases">
        <title>Identification of Nocardia species via Next-generation sequencing and recognition of intraspecies genetic diversity.</title>
        <authorList>
            <person name="Li P."/>
            <person name="Li P."/>
            <person name="Lu B."/>
        </authorList>
    </citation>
    <scope>NUCLEOTIDE SEQUENCE [LARGE SCALE GENOMIC DNA]</scope>
    <source>
        <strain evidence="2 3">BJ06-0157</strain>
    </source>
</reference>
<protein>
    <submittedName>
        <fullName evidence="2">Transposase</fullName>
    </submittedName>
</protein>
<evidence type="ECO:0000259" key="1">
    <source>
        <dbReference type="Pfam" id="PF13276"/>
    </source>
</evidence>
<dbReference type="Proteomes" id="UP000702209">
    <property type="component" value="Unassembled WGS sequence"/>
</dbReference>
<sequence length="145" mass="16019">MSTSGYYEWKHRGESARARADRQLTATITDIHTASRGTYGAPRVHAELRLGRDIRVGRKRVARLMCSAGLAGVFRRNSASSLRSALVTPSRAPASMSARLSQLNRPVFRAHPFPGEDGQIMPAKYDAATRAKAVRLVVDHREDYA</sequence>
<evidence type="ECO:0000313" key="2">
    <source>
        <dbReference type="EMBL" id="MBF6303145.1"/>
    </source>
</evidence>
<evidence type="ECO:0000313" key="3">
    <source>
        <dbReference type="Proteomes" id="UP000702209"/>
    </source>
</evidence>
<dbReference type="EMBL" id="JADLQX010000202">
    <property type="protein sequence ID" value="MBF6303145.1"/>
    <property type="molecule type" value="Genomic_DNA"/>
</dbReference>
<dbReference type="InterPro" id="IPR050900">
    <property type="entry name" value="Transposase_IS3/IS150/IS904"/>
</dbReference>
<dbReference type="InterPro" id="IPR025948">
    <property type="entry name" value="HTH-like_dom"/>
</dbReference>
<dbReference type="PANTHER" id="PTHR46889">
    <property type="entry name" value="TRANSPOSASE INSF FOR INSERTION SEQUENCE IS3B-RELATED"/>
    <property type="match status" value="1"/>
</dbReference>
<proteinExistence type="predicted"/>
<organism evidence="2 3">
    <name type="scientific">Nocardia amamiensis</name>
    <dbReference type="NCBI Taxonomy" id="404578"/>
    <lineage>
        <taxon>Bacteria</taxon>
        <taxon>Bacillati</taxon>
        <taxon>Actinomycetota</taxon>
        <taxon>Actinomycetes</taxon>
        <taxon>Mycobacteriales</taxon>
        <taxon>Nocardiaceae</taxon>
        <taxon>Nocardia</taxon>
    </lineage>
</organism>
<dbReference type="RefSeq" id="WP_195134300.1">
    <property type="nucleotide sequence ID" value="NZ_JADLQX010000202.1"/>
</dbReference>
<accession>A0ABS0D2S6</accession>
<name>A0ABS0D2S6_9NOCA</name>
<feature type="domain" description="HTH-like" evidence="1">
    <location>
        <begin position="21"/>
        <end position="76"/>
    </location>
</feature>